<evidence type="ECO:0000256" key="1">
    <source>
        <dbReference type="ARBA" id="ARBA00022475"/>
    </source>
</evidence>
<comment type="subcellular location">
    <subcellularLocation>
        <location evidence="6">Cell inner membrane</location>
        <topology evidence="6">Single-pass membrane protein</topology>
    </subcellularLocation>
</comment>
<accession>A0A266Q8W2</accession>
<comment type="subunit">
    <text evidence="6">Component of the lipopolysaccharide transport and assembly complex. Interacts with LptA and the LptBFG transporter complex.</text>
</comment>
<dbReference type="InterPro" id="IPR010664">
    <property type="entry name" value="LipoPS_assembly_LptC-rel"/>
</dbReference>
<dbReference type="NCBIfam" id="TIGR04409">
    <property type="entry name" value="LptC_YrbK"/>
    <property type="match status" value="1"/>
</dbReference>
<dbReference type="PANTHER" id="PTHR37481">
    <property type="entry name" value="LIPOPOLYSACCHARIDE EXPORT SYSTEM PROTEIN LPTC"/>
    <property type="match status" value="1"/>
</dbReference>
<dbReference type="RefSeq" id="WP_078043659.1">
    <property type="nucleotide sequence ID" value="NZ_NHNI01000001.1"/>
</dbReference>
<dbReference type="InterPro" id="IPR026265">
    <property type="entry name" value="LptC"/>
</dbReference>
<evidence type="ECO:0000256" key="5">
    <source>
        <dbReference type="ARBA" id="ARBA00023136"/>
    </source>
</evidence>
<comment type="caution">
    <text evidence="7">The sequence shown here is derived from an EMBL/GenBank/DDBJ whole genome shotgun (WGS) entry which is preliminary data.</text>
</comment>
<dbReference type="InterPro" id="IPR052363">
    <property type="entry name" value="LPS_export_LptC"/>
</dbReference>
<evidence type="ECO:0000313" key="7">
    <source>
        <dbReference type="EMBL" id="OZY86327.1"/>
    </source>
</evidence>
<evidence type="ECO:0000256" key="3">
    <source>
        <dbReference type="ARBA" id="ARBA00022692"/>
    </source>
</evidence>
<dbReference type="EMBL" id="NHNI01000001">
    <property type="protein sequence ID" value="OZY86327.1"/>
    <property type="molecule type" value="Genomic_DNA"/>
</dbReference>
<organism evidence="7 8">
    <name type="scientific">Cellvibrio mixtus</name>
    <dbReference type="NCBI Taxonomy" id="39650"/>
    <lineage>
        <taxon>Bacteria</taxon>
        <taxon>Pseudomonadati</taxon>
        <taxon>Pseudomonadota</taxon>
        <taxon>Gammaproteobacteria</taxon>
        <taxon>Cellvibrionales</taxon>
        <taxon>Cellvibrionaceae</taxon>
        <taxon>Cellvibrio</taxon>
    </lineage>
</organism>
<dbReference type="GO" id="GO:0030288">
    <property type="term" value="C:outer membrane-bounded periplasmic space"/>
    <property type="evidence" value="ECO:0007669"/>
    <property type="project" value="TreeGrafter"/>
</dbReference>
<dbReference type="GO" id="GO:0043165">
    <property type="term" value="P:Gram-negative-bacterium-type cell outer membrane assembly"/>
    <property type="evidence" value="ECO:0007669"/>
    <property type="project" value="UniProtKB-UniRule"/>
</dbReference>
<evidence type="ECO:0000256" key="6">
    <source>
        <dbReference type="HAMAP-Rule" id="MF_01915"/>
    </source>
</evidence>
<keyword evidence="5 6" id="KW-0472">Membrane</keyword>
<evidence type="ECO:0000256" key="2">
    <source>
        <dbReference type="ARBA" id="ARBA00022519"/>
    </source>
</evidence>
<comment type="function">
    <text evidence="6">Involved in the assembly of lipopolysaccharide (LPS). Required for the translocation of LPS from the inner membrane to the outer membrane. Facilitates the transfer of LPS from the inner membrane to the periplasmic protein LptA. Could be a docking site for LptA.</text>
</comment>
<dbReference type="PANTHER" id="PTHR37481:SF1">
    <property type="entry name" value="LIPOPOLYSACCHARIDE EXPORT SYSTEM PROTEIN LPTC"/>
    <property type="match status" value="1"/>
</dbReference>
<keyword evidence="4 6" id="KW-1133">Transmembrane helix</keyword>
<keyword evidence="3 6" id="KW-0812">Transmembrane</keyword>
<gene>
    <name evidence="6" type="primary">lptC</name>
    <name evidence="7" type="ORF">CBP51_04680</name>
</gene>
<keyword evidence="2 6" id="KW-0997">Cell inner membrane</keyword>
<evidence type="ECO:0000256" key="4">
    <source>
        <dbReference type="ARBA" id="ARBA00022989"/>
    </source>
</evidence>
<feature type="transmembrane region" description="Helical" evidence="6">
    <location>
        <begin position="16"/>
        <end position="33"/>
    </location>
</feature>
<keyword evidence="8" id="KW-1185">Reference proteome</keyword>
<dbReference type="GO" id="GO:0005886">
    <property type="term" value="C:plasma membrane"/>
    <property type="evidence" value="ECO:0007669"/>
    <property type="project" value="UniProtKB-SubCell"/>
</dbReference>
<proteinExistence type="inferred from homology"/>
<dbReference type="GO" id="GO:0015221">
    <property type="term" value="F:lipopolysaccharide transmembrane transporter activity"/>
    <property type="evidence" value="ECO:0007669"/>
    <property type="project" value="InterPro"/>
</dbReference>
<dbReference type="GO" id="GO:0017089">
    <property type="term" value="F:glycolipid transfer activity"/>
    <property type="evidence" value="ECO:0007669"/>
    <property type="project" value="TreeGrafter"/>
</dbReference>
<reference evidence="8" key="1">
    <citation type="submission" date="2017-05" db="EMBL/GenBank/DDBJ databases">
        <authorList>
            <person name="Barney B.M."/>
        </authorList>
    </citation>
    <scope>NUCLEOTIDE SEQUENCE [LARGE SCALE GENOMIC DNA]</scope>
    <source>
        <strain evidence="8">PSBB022</strain>
    </source>
</reference>
<comment type="similarity">
    <text evidence="6">Belongs to the LptC family.</text>
</comment>
<dbReference type="Gene3D" id="2.60.450.10">
    <property type="entry name" value="Lipopolysaccharide (LPS) transport protein A like domain"/>
    <property type="match status" value="1"/>
</dbReference>
<keyword evidence="1 6" id="KW-1003">Cell membrane</keyword>
<dbReference type="AlphaFoldDB" id="A0A266Q8W2"/>
<name>A0A266Q8W2_9GAMM</name>
<evidence type="ECO:0000313" key="8">
    <source>
        <dbReference type="Proteomes" id="UP000216101"/>
    </source>
</evidence>
<protein>
    <recommendedName>
        <fullName evidence="6">Lipopolysaccharide export system protein LptC</fullName>
    </recommendedName>
</protein>
<dbReference type="HAMAP" id="MF_01915">
    <property type="entry name" value="LPS_assembly_LptC"/>
    <property type="match status" value="1"/>
</dbReference>
<dbReference type="Proteomes" id="UP000216101">
    <property type="component" value="Unassembled WGS sequence"/>
</dbReference>
<dbReference type="Pfam" id="PF06835">
    <property type="entry name" value="LptC"/>
    <property type="match status" value="1"/>
</dbReference>
<sequence length="203" mass="23078">MTLLQRAQYLHQHIPGPWLIAFVLLVCFFAFSLRQKDDPQPATYDPRGFPQYYMKSVETREYNLGGQLRYQLTTPQVTHFQLQLDAPSAEDYTHIEQPVMLFLDVDGGAPWQVTANTGRSESNGHLIRLLDDVLIQQQTHSNGLVRITTTELNLHTNTQFAQTDKAVNMRSAKGQMDAIGMEADLAKSWLTLKSQVKAAYEPR</sequence>